<dbReference type="RefSeq" id="WP_023064948.1">
    <property type="nucleotide sequence ID" value="NZ_AUZM01000007.1"/>
</dbReference>
<dbReference type="Proteomes" id="UP000017127">
    <property type="component" value="Unassembled WGS sequence"/>
</dbReference>
<dbReference type="AlphaFoldDB" id="U7QR01"/>
<evidence type="ECO:0000256" key="1">
    <source>
        <dbReference type="ARBA" id="ARBA00022729"/>
    </source>
</evidence>
<dbReference type="InterPro" id="IPR051417">
    <property type="entry name" value="SDr/BOS_complex"/>
</dbReference>
<dbReference type="PANTHER" id="PTHR23303:SF15">
    <property type="entry name" value="COLOSSIN-A"/>
    <property type="match status" value="1"/>
</dbReference>
<dbReference type="EMBL" id="AUZM01000007">
    <property type="protein sequence ID" value="ERT08856.1"/>
    <property type="molecule type" value="Genomic_DNA"/>
</dbReference>
<comment type="caution">
    <text evidence="2">The sequence shown here is derived from an EMBL/GenBank/DDBJ whole genome shotgun (WGS) entry which is preliminary data.</text>
</comment>
<proteinExistence type="predicted"/>
<name>U7QR01_9CYAN</name>
<keyword evidence="1" id="KW-0732">Signal</keyword>
<evidence type="ECO:0000313" key="2">
    <source>
        <dbReference type="EMBL" id="ERT08856.1"/>
    </source>
</evidence>
<dbReference type="PANTHER" id="PTHR23303">
    <property type="entry name" value="CARBOXYPEPTIDASE REGULATORY REGION-CONTAINING"/>
    <property type="match status" value="1"/>
</dbReference>
<evidence type="ECO:0000313" key="3">
    <source>
        <dbReference type="Proteomes" id="UP000017127"/>
    </source>
</evidence>
<protein>
    <submittedName>
        <fullName evidence="2">Cna B-type domain protein</fullName>
    </submittedName>
</protein>
<organism evidence="2 3">
    <name type="scientific">Lyngbya aestuarii BL J</name>
    <dbReference type="NCBI Taxonomy" id="1348334"/>
    <lineage>
        <taxon>Bacteria</taxon>
        <taxon>Bacillati</taxon>
        <taxon>Cyanobacteriota</taxon>
        <taxon>Cyanophyceae</taxon>
        <taxon>Oscillatoriophycideae</taxon>
        <taxon>Oscillatoriales</taxon>
        <taxon>Microcoleaceae</taxon>
        <taxon>Lyngbya</taxon>
    </lineage>
</organism>
<dbReference type="InterPro" id="IPR013783">
    <property type="entry name" value="Ig-like_fold"/>
</dbReference>
<keyword evidence="3" id="KW-1185">Reference proteome</keyword>
<dbReference type="OrthoDB" id="6074739at2"/>
<dbReference type="Gene3D" id="2.60.40.10">
    <property type="entry name" value="Immunoglobulins"/>
    <property type="match status" value="4"/>
</dbReference>
<sequence>MSTIRGSVFQDLNGNSFFDLGEGLSNVTVFLDINGNGLPDSGSDSDGDGILENSEPTIVTDASGEYTFADLPEGSFTLDQVTIPGFNEPVGVPISLATTGDPNERIDVNILNTNLTPPTTPAPTTGVIRGSVYVDNNRNQIYEPFGDVGEPTLAEGFPDATVYIDLNNSGFREPSEPSSTTNEAGFYFFGDLPPGSYLLRAEIPGGFELLGDNPIQAPVAAATVNELDIPVIDPNSVYGRVIRDLNGDGLPQPSEPGQMGINIEIVDGEGNISRTTTGDDGFYIISNLNTEIPGRDDPQNPFANFIARTEPERFARGFVADFGVDLPSSAYIFTSPVPPVGEFPGEIGVELIPEEARQINSTLVFNPAGTVLPVPNSIAGVVFNDLNANSLLDVDPITGSPDAPIEGARVYIDLDDDGELGGDEPSTTTDFSGNFIFTNLSPTLPIDPLTGFAPIEETYVIRVEPTDNQENLTTPIPAITLASEEAAQVTLGLSSVVPFPPENQFAQEGGGINPDSLIPVRGFDPLTIAAPTPVPIPTPEPIV</sequence>
<gene>
    <name evidence="2" type="ORF">M595_1100</name>
</gene>
<dbReference type="SUPFAM" id="SSF117074">
    <property type="entry name" value="Hypothetical protein PA1324"/>
    <property type="match status" value="4"/>
</dbReference>
<accession>U7QR01</accession>
<reference evidence="2 3" key="1">
    <citation type="journal article" date="2013" name="Front. Microbiol.">
        <title>Comparative genomic analyses of the cyanobacterium, Lyngbya aestuarii BL J, a powerful hydrogen producer.</title>
        <authorList>
            <person name="Kothari A."/>
            <person name="Vaughn M."/>
            <person name="Garcia-Pichel F."/>
        </authorList>
    </citation>
    <scope>NUCLEOTIDE SEQUENCE [LARGE SCALE GENOMIC DNA]</scope>
    <source>
        <strain evidence="2 3">BL J</strain>
    </source>
</reference>